<reference evidence="7 8" key="1">
    <citation type="journal article" date="2018" name="Nat. Ecol. Evol.">
        <title>Pezizomycetes genomes reveal the molecular basis of ectomycorrhizal truffle lifestyle.</title>
        <authorList>
            <person name="Murat C."/>
            <person name="Payen T."/>
            <person name="Noel B."/>
            <person name="Kuo A."/>
            <person name="Morin E."/>
            <person name="Chen J."/>
            <person name="Kohler A."/>
            <person name="Krizsan K."/>
            <person name="Balestrini R."/>
            <person name="Da Silva C."/>
            <person name="Montanini B."/>
            <person name="Hainaut M."/>
            <person name="Levati E."/>
            <person name="Barry K.W."/>
            <person name="Belfiori B."/>
            <person name="Cichocki N."/>
            <person name="Clum A."/>
            <person name="Dockter R.B."/>
            <person name="Fauchery L."/>
            <person name="Guy J."/>
            <person name="Iotti M."/>
            <person name="Le Tacon F."/>
            <person name="Lindquist E.A."/>
            <person name="Lipzen A."/>
            <person name="Malagnac F."/>
            <person name="Mello A."/>
            <person name="Molinier V."/>
            <person name="Miyauchi S."/>
            <person name="Poulain J."/>
            <person name="Riccioni C."/>
            <person name="Rubini A."/>
            <person name="Sitrit Y."/>
            <person name="Splivallo R."/>
            <person name="Traeger S."/>
            <person name="Wang M."/>
            <person name="Zifcakova L."/>
            <person name="Wipf D."/>
            <person name="Zambonelli A."/>
            <person name="Paolocci F."/>
            <person name="Nowrousian M."/>
            <person name="Ottonello S."/>
            <person name="Baldrian P."/>
            <person name="Spatafora J.W."/>
            <person name="Henrissat B."/>
            <person name="Nagy L.G."/>
            <person name="Aury J.M."/>
            <person name="Wincker P."/>
            <person name="Grigoriev I.V."/>
            <person name="Bonfante P."/>
            <person name="Martin F.M."/>
        </authorList>
    </citation>
    <scope>NUCLEOTIDE SEQUENCE [LARGE SCALE GENOMIC DNA]</scope>
    <source>
        <strain evidence="7 8">120613-1</strain>
    </source>
</reference>
<evidence type="ECO:0000313" key="7">
    <source>
        <dbReference type="EMBL" id="RPA91330.1"/>
    </source>
</evidence>
<evidence type="ECO:0000259" key="6">
    <source>
        <dbReference type="Pfam" id="PF24492"/>
    </source>
</evidence>
<dbReference type="InterPro" id="IPR011989">
    <property type="entry name" value="ARM-like"/>
</dbReference>
<keyword evidence="3" id="KW-0677">Repeat</keyword>
<dbReference type="Gene3D" id="1.25.10.10">
    <property type="entry name" value="Leucine-rich Repeat Variant"/>
    <property type="match status" value="3"/>
</dbReference>
<accession>A0A3N4J4F2</accession>
<dbReference type="GO" id="GO:0060090">
    <property type="term" value="F:molecular adaptor activity"/>
    <property type="evidence" value="ECO:0007669"/>
    <property type="project" value="InterPro"/>
</dbReference>
<dbReference type="GO" id="GO:0043248">
    <property type="term" value="P:proteasome assembly"/>
    <property type="evidence" value="ECO:0007669"/>
    <property type="project" value="InterPro"/>
</dbReference>
<dbReference type="InterPro" id="IPR024372">
    <property type="entry name" value="Ecm29_N"/>
</dbReference>
<sequence length="1841" mass="203877">MASSDVDEAKELRLVNNVELKIALADTDEKLQRLLNLYLPPLILKLASPHASVRNKVISICQHVNTRIRPVTIVLPVAALLKQFKDPEVGGRYSLVRNFDLMYVQTGIERLPVSERLELLPPLLKDISKHDNNVHQRSLFNILLKALVHFEPPSRGTQEDLALRAKMGFNEGSGGEDAAWVAGWFRRLMLLNLSVFTSSNASGQLNCPGISAAEFDFLTLGGKNETFSPFAVLTDIKKAVLKFLASGAFTDQERFFPSLVGASDTNSAVAEPSEDVFKRSLPSVSLDDEGIVRELYQLYFGNPSNAVPPVKVVLQARVVGLLAKSTEAIGEQWGNQIVKIVESGLETDYARLRQAAFAFVNWASRMGGEKVMGTVAIDVVEKIRYWLLSTSPEDGGGAGGDDLRGYAYESLGLLAKRAPGIVVEKDWRILKFLFGRLRDEPAGSVAVSVEGALATLLPTIAKRRLDKETEEGLEELIIEQMVADKGRSTRFSAVRYANRILEFRNVEGRWVNLLALGRKGERGEVVEEAKKGLHPYYYRLLNPEESYPVATDGNSMEIDTLEAKKPNKYAFPIFSELVDHFFPHSQQNAITWSSQDSLIADLMPPEVFATAVSFCRRVGLMEALSNEEVIVDEDWERKLDAAVERDEGVRRKVRTYFNKLEEENSRVLNRFMEVAWLGMVWDGSGLDGVRDIWVDLVGVIPEKSWKNSVQKLESLKKAVLTGSKSEGRVVTARALGIIGSHEALEESLLASMTGEMVTYALGLDKTFGAEGAKVHGGILTLGFLLSRLKLRGRLDCLPKKLLHKAVDVIVNALLETRDQTILDAAVQSFSEISVFAVVHGDYFQNTYSKILDRLTELGKKGKEKAILAIGHFAIVFSSSDKPVVDKLLQALFAFHENRQVEVNFATGEAIACLAGGWQSKSVRGKVDIAGYENAKPTENLAEERLKDVLETVMGKMSDTKPSLRKAVCVWMLCLLEFCGEEQQVKTRLGEMQKGFRGYLVDRDELVQETAARGLTMVYEKGDKETKDDLVRNLISSFTGDKTRALTGNVSAETELFEPGALPTGDGSISTYKDIMSLASEVGDPSLVYKFMSLARHNSLWSSRAAFGRFGLGSILSSSDVLKHNPKLYPKLYRYRFDPNPNVARSMEDIWKALIGSDEKNVLEAQFNNIIEDLLKCAVGREWRTREASCNALGELVQGKKIEEYKPYLEKIWSTSFRVLDDVKESVRIAAMKLCRGLTQAMVRNVDVASGGSRKEAEAILEGVMPFLMGGRGLEAEAKEVQLFALRTLLQLVKTGGPALLQYLPDLVDKFVQLLSSLEPEVVNYLHLNADKYNTTGDDIDRIRLAQVRGSPMMDAIERCLDLLDKDTMKTFIPGFQKTVRKALGLPSKVGCGRIVVTLVVRHGFITKPFADELLRTIQTSMHDRNETVMTSYASAAGYLCRLASDEKILGLVGYSRKLYFEGEDEKSRALAGEVIYALCKNATDRFNSLAVDILPFIFVGKHDPHPSVAEVFTKAWTENTGGTGAIKLYLGEIISLSQTHLSSPRWALKQTAALSLADACKSIGKDVTADQVDLLWPVLVSATSGKSWDGKEAVLDALVALAVNAAQYFEKYQAKLKELSTIVLREAKRKNAAYRSIALKNLGDFVNGFATLSLFEETYDIVMDSIKDEGEDSMDVDVAGGRSLKTIEETTLANGLVTLCQAFRPDSNSKGTKTRTDALKVLEFVQAKLAGANYDLKIRGVEGITTILRRLSSTTTTLDEKGWNDILEKAWPQINQCLTDRGNENVRIKAAETTAQMLKLQEHGSCWGNIRLDLQLALADERSPMVRQALGGNFEQFLREG</sequence>
<keyword evidence="4" id="KW-0647">Proteasome</keyword>
<evidence type="ECO:0000259" key="5">
    <source>
        <dbReference type="Pfam" id="PF13001"/>
    </source>
</evidence>
<dbReference type="GO" id="GO:0005737">
    <property type="term" value="C:cytoplasm"/>
    <property type="evidence" value="ECO:0007669"/>
    <property type="project" value="UniProtKB-SubCell"/>
</dbReference>
<evidence type="ECO:0000256" key="3">
    <source>
        <dbReference type="ARBA" id="ARBA00022737"/>
    </source>
</evidence>
<dbReference type="Pfam" id="PF24492">
    <property type="entry name" value="HEAT_ECM29"/>
    <property type="match status" value="1"/>
</dbReference>
<comment type="subcellular location">
    <subcellularLocation>
        <location evidence="1">Cytoplasm</location>
    </subcellularLocation>
</comment>
<keyword evidence="2" id="KW-0963">Cytoplasm</keyword>
<evidence type="ECO:0000256" key="1">
    <source>
        <dbReference type="ARBA" id="ARBA00004496"/>
    </source>
</evidence>
<dbReference type="Proteomes" id="UP000276215">
    <property type="component" value="Unassembled WGS sequence"/>
</dbReference>
<dbReference type="OrthoDB" id="16066at2759"/>
<dbReference type="InterPro" id="IPR055443">
    <property type="entry name" value="HEAT_ECM29"/>
</dbReference>
<name>A0A3N4J4F2_9PEZI</name>
<evidence type="ECO:0000313" key="8">
    <source>
        <dbReference type="Proteomes" id="UP000276215"/>
    </source>
</evidence>
<dbReference type="Pfam" id="PF13001">
    <property type="entry name" value="ECM29_N"/>
    <property type="match status" value="1"/>
</dbReference>
<keyword evidence="8" id="KW-1185">Reference proteome</keyword>
<dbReference type="SUPFAM" id="SSF48371">
    <property type="entry name" value="ARM repeat"/>
    <property type="match status" value="4"/>
</dbReference>
<dbReference type="PANTHER" id="PTHR23346">
    <property type="entry name" value="TRANSLATIONAL ACTIVATOR GCN1-RELATED"/>
    <property type="match status" value="1"/>
</dbReference>
<feature type="domain" description="Proteasome adapter and scaffold protein ECM29 HEAT-repeat" evidence="6">
    <location>
        <begin position="1301"/>
        <end position="1460"/>
    </location>
</feature>
<dbReference type="Pfam" id="PF23731">
    <property type="entry name" value="ARM_ECM29_C"/>
    <property type="match status" value="1"/>
</dbReference>
<feature type="domain" description="Proteasome component Ecm29 N-terminal" evidence="5">
    <location>
        <begin position="15"/>
        <end position="515"/>
    </location>
</feature>
<dbReference type="GO" id="GO:0036503">
    <property type="term" value="P:ERAD pathway"/>
    <property type="evidence" value="ECO:0007669"/>
    <property type="project" value="TreeGrafter"/>
</dbReference>
<dbReference type="PANTHER" id="PTHR23346:SF19">
    <property type="entry name" value="PROTEASOME ADAPTER AND SCAFFOLD PROTEIN ECM29"/>
    <property type="match status" value="1"/>
</dbReference>
<proteinExistence type="predicted"/>
<dbReference type="InterPro" id="IPR016024">
    <property type="entry name" value="ARM-type_fold"/>
</dbReference>
<dbReference type="EMBL" id="ML120499">
    <property type="protein sequence ID" value="RPA91330.1"/>
    <property type="molecule type" value="Genomic_DNA"/>
</dbReference>
<evidence type="ECO:0000256" key="2">
    <source>
        <dbReference type="ARBA" id="ARBA00022490"/>
    </source>
</evidence>
<dbReference type="GO" id="GO:0005634">
    <property type="term" value="C:nucleus"/>
    <property type="evidence" value="ECO:0007669"/>
    <property type="project" value="TreeGrafter"/>
</dbReference>
<evidence type="ECO:0000256" key="4">
    <source>
        <dbReference type="ARBA" id="ARBA00022942"/>
    </source>
</evidence>
<organism evidence="7 8">
    <name type="scientific">Choiromyces venosus 120613-1</name>
    <dbReference type="NCBI Taxonomy" id="1336337"/>
    <lineage>
        <taxon>Eukaryota</taxon>
        <taxon>Fungi</taxon>
        <taxon>Dikarya</taxon>
        <taxon>Ascomycota</taxon>
        <taxon>Pezizomycotina</taxon>
        <taxon>Pezizomycetes</taxon>
        <taxon>Pezizales</taxon>
        <taxon>Tuberaceae</taxon>
        <taxon>Choiromyces</taxon>
    </lineage>
</organism>
<gene>
    <name evidence="7" type="ORF">L873DRAFT_1838710</name>
</gene>
<dbReference type="GO" id="GO:0000502">
    <property type="term" value="C:proteasome complex"/>
    <property type="evidence" value="ECO:0007669"/>
    <property type="project" value="UniProtKB-KW"/>
</dbReference>
<dbReference type="STRING" id="1336337.A0A3N4J4F2"/>
<protein>
    <submittedName>
        <fullName evidence="7">ARM repeat-containing protein</fullName>
    </submittedName>
</protein>